<keyword evidence="2" id="KW-1133">Transmembrane helix</keyword>
<comment type="caution">
    <text evidence="3">The sequence shown here is derived from an EMBL/GenBank/DDBJ whole genome shotgun (WGS) entry which is preliminary data.</text>
</comment>
<evidence type="ECO:0000256" key="2">
    <source>
        <dbReference type="SAM" id="Phobius"/>
    </source>
</evidence>
<dbReference type="EMBL" id="BLLG01000004">
    <property type="protein sequence ID" value="GFH35449.1"/>
    <property type="molecule type" value="Genomic_DNA"/>
</dbReference>
<feature type="transmembrane region" description="Helical" evidence="2">
    <location>
        <begin position="37"/>
        <end position="61"/>
    </location>
</feature>
<dbReference type="AlphaFoldDB" id="A0A6A0AR27"/>
<organism evidence="3 4">
    <name type="scientific">Streptomyces pacificus</name>
    <dbReference type="NCBI Taxonomy" id="2705029"/>
    <lineage>
        <taxon>Bacteria</taxon>
        <taxon>Bacillati</taxon>
        <taxon>Actinomycetota</taxon>
        <taxon>Actinomycetes</taxon>
        <taxon>Kitasatosporales</taxon>
        <taxon>Streptomycetaceae</taxon>
        <taxon>Streptomyces</taxon>
    </lineage>
</organism>
<feature type="transmembrane region" description="Helical" evidence="2">
    <location>
        <begin position="121"/>
        <end position="152"/>
    </location>
</feature>
<dbReference type="RefSeq" id="WP_173263458.1">
    <property type="nucleotide sequence ID" value="NZ_BLLG01000004.1"/>
</dbReference>
<feature type="compositionally biased region" description="Basic and acidic residues" evidence="1">
    <location>
        <begin position="200"/>
        <end position="227"/>
    </location>
</feature>
<protein>
    <submittedName>
        <fullName evidence="3">Uncharacterized protein</fullName>
    </submittedName>
</protein>
<proteinExistence type="predicted"/>
<keyword evidence="4" id="KW-1185">Reference proteome</keyword>
<name>A0A6A0AR27_9ACTN</name>
<evidence type="ECO:0000313" key="3">
    <source>
        <dbReference type="EMBL" id="GFH35449.1"/>
    </source>
</evidence>
<accession>A0A6A0AR27</accession>
<feature type="transmembrane region" description="Helical" evidence="2">
    <location>
        <begin position="73"/>
        <end position="94"/>
    </location>
</feature>
<sequence length="305" mass="33051">MDAMEKARRTRQAIIEKRQAEGQAKDSKRADQRARTLNGAILGVVFIVSALMFAAAAWSAGHLVASIPGVPTAYAWGAFSAVEGAWLACVLLIVRWQNDVNRMYQIGKAEALARKAYWGSLLLNFAHGFVLVGNVLGGALAGLALCIFPYAFKELFSVAVTNRVEELRHVGLGEVLTERYQLNALARFHEADTASGQPDTRPDARPDTDGHRTDAPDTRDGQADTERPAPALTGQDARTDAPDELSTVAATASGPADLVRTLSGHGVRLSDLVSEAVRLRPDMNADSIRRTVKRMQDRTETGQYL</sequence>
<gene>
    <name evidence="3" type="ORF">SCWH03_16650</name>
</gene>
<keyword evidence="2" id="KW-0812">Transmembrane</keyword>
<evidence type="ECO:0000256" key="1">
    <source>
        <dbReference type="SAM" id="MobiDB-lite"/>
    </source>
</evidence>
<dbReference type="Proteomes" id="UP000484988">
    <property type="component" value="Unassembled WGS sequence"/>
</dbReference>
<reference evidence="3 4" key="1">
    <citation type="submission" date="2020-02" db="EMBL/GenBank/DDBJ databases">
        <title>Whole Genome Shotgun Sequence of Streptomyces sp. strain CWH03.</title>
        <authorList>
            <person name="Dohra H."/>
            <person name="Kodani S."/>
            <person name="Yamamura H."/>
        </authorList>
    </citation>
    <scope>NUCLEOTIDE SEQUENCE [LARGE SCALE GENOMIC DNA]</scope>
    <source>
        <strain evidence="3 4">CWH03</strain>
    </source>
</reference>
<evidence type="ECO:0000313" key="4">
    <source>
        <dbReference type="Proteomes" id="UP000484988"/>
    </source>
</evidence>
<feature type="region of interest" description="Disordered" evidence="1">
    <location>
        <begin position="191"/>
        <end position="244"/>
    </location>
</feature>
<keyword evidence="2" id="KW-0472">Membrane</keyword>